<sequence>MFLIIINSVRTLKTSATTTSTSSLIRSNSLTQPTKSPILNLNVDLLWPIFLINADMEYDPPIEDRESRKYRALNVVRTTSQVSLHWRSLVLASSSVWAGVVDLELLTLGKDEWRAEVMKRTGRALLSVKGVVSEFFREWRLSLIKDNWSRIRKLDITVTIPARVITRETFDFLFHSTKYLEAFTFRVPLRYDGFSVFDGGPPLFANRAPFMREFHIRHLPFRQEAPWLSQLRRLHLSLYNIFDSHDKLYRVLDKIPFLESLHIVDAVSGLAPDVSRPPILLPHLQELLVQDPDMVGCSIHITSTPNLTVTRHDSRLQGSECLSRYTKNYFDTHHPPSFILKVDPFYFSFSDSQNQSVDIAAWSRSAFEIDIEFHRQTTQLVVPFIFSTIFSYSFSSVTSLDMEIDITDDKRKDSRFLCFLHSFSSVEVLKTNRTTLELLCTTFLDISTVFLQLRVLKMVQLELLQSDPSTRWPSSVLAFFLARRKAECVPVETLDVTLSWDSDVKDLGFLEDISGLWVTWKYGAENGEYLCGSGKSDELDFTNKYTPFLDEEDEI</sequence>
<dbReference type="OrthoDB" id="2977877at2759"/>
<dbReference type="EMBL" id="KL142407">
    <property type="protein sequence ID" value="KDR68492.1"/>
    <property type="molecule type" value="Genomic_DNA"/>
</dbReference>
<accession>A0A067SET7</accession>
<dbReference type="HOGENOM" id="CLU_030662_0_0_1"/>
<evidence type="ECO:0008006" key="3">
    <source>
        <dbReference type="Google" id="ProtNLM"/>
    </source>
</evidence>
<organism evidence="1 2">
    <name type="scientific">Galerina marginata (strain CBS 339.88)</name>
    <dbReference type="NCBI Taxonomy" id="685588"/>
    <lineage>
        <taxon>Eukaryota</taxon>
        <taxon>Fungi</taxon>
        <taxon>Dikarya</taxon>
        <taxon>Basidiomycota</taxon>
        <taxon>Agaricomycotina</taxon>
        <taxon>Agaricomycetes</taxon>
        <taxon>Agaricomycetidae</taxon>
        <taxon>Agaricales</taxon>
        <taxon>Agaricineae</taxon>
        <taxon>Strophariaceae</taxon>
        <taxon>Galerina</taxon>
    </lineage>
</organism>
<evidence type="ECO:0000313" key="2">
    <source>
        <dbReference type="Proteomes" id="UP000027222"/>
    </source>
</evidence>
<gene>
    <name evidence="1" type="ORF">GALMADRAFT_146169</name>
</gene>
<protein>
    <recommendedName>
        <fullName evidence="3">F-box domain-containing protein</fullName>
    </recommendedName>
</protein>
<dbReference type="Proteomes" id="UP000027222">
    <property type="component" value="Unassembled WGS sequence"/>
</dbReference>
<dbReference type="AlphaFoldDB" id="A0A067SET7"/>
<proteinExistence type="predicted"/>
<evidence type="ECO:0000313" key="1">
    <source>
        <dbReference type="EMBL" id="KDR68492.1"/>
    </source>
</evidence>
<name>A0A067SET7_GALM3</name>
<keyword evidence="2" id="KW-1185">Reference proteome</keyword>
<reference evidence="2" key="1">
    <citation type="journal article" date="2014" name="Proc. Natl. Acad. Sci. U.S.A.">
        <title>Extensive sampling of basidiomycete genomes demonstrates inadequacy of the white-rot/brown-rot paradigm for wood decay fungi.</title>
        <authorList>
            <person name="Riley R."/>
            <person name="Salamov A.A."/>
            <person name="Brown D.W."/>
            <person name="Nagy L.G."/>
            <person name="Floudas D."/>
            <person name="Held B.W."/>
            <person name="Levasseur A."/>
            <person name="Lombard V."/>
            <person name="Morin E."/>
            <person name="Otillar R."/>
            <person name="Lindquist E.A."/>
            <person name="Sun H."/>
            <person name="LaButti K.M."/>
            <person name="Schmutz J."/>
            <person name="Jabbour D."/>
            <person name="Luo H."/>
            <person name="Baker S.E."/>
            <person name="Pisabarro A.G."/>
            <person name="Walton J.D."/>
            <person name="Blanchette R.A."/>
            <person name="Henrissat B."/>
            <person name="Martin F."/>
            <person name="Cullen D."/>
            <person name="Hibbett D.S."/>
            <person name="Grigoriev I.V."/>
        </authorList>
    </citation>
    <scope>NUCLEOTIDE SEQUENCE [LARGE SCALE GENOMIC DNA]</scope>
    <source>
        <strain evidence="2">CBS 339.88</strain>
    </source>
</reference>